<evidence type="ECO:0000313" key="1">
    <source>
        <dbReference type="EMBL" id="NDL67210.1"/>
    </source>
</evidence>
<dbReference type="EMBL" id="JAAEEH010000011">
    <property type="protein sequence ID" value="NDL67210.1"/>
    <property type="molecule type" value="Genomic_DNA"/>
</dbReference>
<dbReference type="InterPro" id="IPR046143">
    <property type="entry name" value="DUF6145"/>
</dbReference>
<evidence type="ECO:0000313" key="2">
    <source>
        <dbReference type="Proteomes" id="UP000461585"/>
    </source>
</evidence>
<gene>
    <name evidence="1" type="ORF">GXN74_05570</name>
</gene>
<proteinExistence type="predicted"/>
<keyword evidence="2" id="KW-1185">Reference proteome</keyword>
<dbReference type="RefSeq" id="WP_162369933.1">
    <property type="nucleotide sequence ID" value="NZ_JAAEEH010000011.1"/>
</dbReference>
<comment type="caution">
    <text evidence="1">The sequence shown here is derived from an EMBL/GenBank/DDBJ whole genome shotgun (WGS) entry which is preliminary data.</text>
</comment>
<name>A0A7X5HV40_9FIRM</name>
<sequence length="108" mass="12645">MEEKQTAEPVVLAVANSYEQLYYFNEDFDGIPRQVQEELKVICVLQTEEMGGIFSVGFSPEGTLYLETLAQEDDITYDEIGAHLKVKELQRRYRELWESLEAYFKAFY</sequence>
<organism evidence="1 2">
    <name type="scientific">Anaerotalea alkaliphila</name>
    <dbReference type="NCBI Taxonomy" id="2662126"/>
    <lineage>
        <taxon>Bacteria</taxon>
        <taxon>Bacillati</taxon>
        <taxon>Bacillota</taxon>
        <taxon>Clostridia</taxon>
        <taxon>Eubacteriales</taxon>
        <taxon>Anaerotalea</taxon>
    </lineage>
</organism>
<dbReference type="Proteomes" id="UP000461585">
    <property type="component" value="Unassembled WGS sequence"/>
</dbReference>
<dbReference type="AlphaFoldDB" id="A0A7X5HV40"/>
<dbReference type="Pfam" id="PF19642">
    <property type="entry name" value="DUF6145"/>
    <property type="match status" value="1"/>
</dbReference>
<protein>
    <submittedName>
        <fullName evidence="1">Uncharacterized protein</fullName>
    </submittedName>
</protein>
<accession>A0A7X5HV40</accession>
<reference evidence="1 2" key="1">
    <citation type="submission" date="2020-01" db="EMBL/GenBank/DDBJ databases">
        <title>Anaeroalcalibacter tamaniensis gen. nov., sp. nov., moderately halophilic strictly anaerobic fermenter bacterium from mud volcano of Taman peninsula.</title>
        <authorList>
            <person name="Frolova A."/>
            <person name="Merkel A.Y."/>
            <person name="Slobodkin A.I."/>
        </authorList>
    </citation>
    <scope>NUCLEOTIDE SEQUENCE [LARGE SCALE GENOMIC DNA]</scope>
    <source>
        <strain evidence="1 2">F-3ap</strain>
    </source>
</reference>